<dbReference type="CDD" id="cd16914">
    <property type="entry name" value="EcfT"/>
    <property type="match status" value="1"/>
</dbReference>
<feature type="transmembrane region" description="Helical" evidence="5">
    <location>
        <begin position="41"/>
        <end position="59"/>
    </location>
</feature>
<reference evidence="6 7" key="1">
    <citation type="submission" date="2020-06" db="EMBL/GenBank/DDBJ databases">
        <title>Methanofollis fontis sp. nov., a methanogen isolated from marine sediments near a cold seep at Four-Way Closure Ridge offshore southwestern Taiwan.</title>
        <authorList>
            <person name="Chen S.-C."/>
            <person name="Teng N.-H."/>
            <person name="Lin Y.-S."/>
            <person name="Lai M.-C."/>
            <person name="Chen H.-H."/>
            <person name="Wang C.-C."/>
        </authorList>
    </citation>
    <scope>NUCLEOTIDE SEQUENCE [LARGE SCALE GENOMIC DNA]</scope>
    <source>
        <strain evidence="6 7">DSM 2702</strain>
    </source>
</reference>
<dbReference type="Proteomes" id="UP000570823">
    <property type="component" value="Unassembled WGS sequence"/>
</dbReference>
<evidence type="ECO:0000256" key="2">
    <source>
        <dbReference type="ARBA" id="ARBA00022692"/>
    </source>
</evidence>
<dbReference type="AlphaFoldDB" id="A0A7K4HMQ7"/>
<accession>A0A7K4HMQ7</accession>
<comment type="subcellular location">
    <subcellularLocation>
        <location evidence="1">Membrane</location>
        <topology evidence="1">Multi-pass membrane protein</topology>
    </subcellularLocation>
</comment>
<feature type="transmembrane region" description="Helical" evidence="5">
    <location>
        <begin position="93"/>
        <end position="110"/>
    </location>
</feature>
<dbReference type="EMBL" id="JABXWR010000001">
    <property type="protein sequence ID" value="NVO66534.1"/>
    <property type="molecule type" value="Genomic_DNA"/>
</dbReference>
<evidence type="ECO:0000256" key="1">
    <source>
        <dbReference type="ARBA" id="ARBA00004141"/>
    </source>
</evidence>
<evidence type="ECO:0000256" key="4">
    <source>
        <dbReference type="ARBA" id="ARBA00023136"/>
    </source>
</evidence>
<keyword evidence="2 5" id="KW-0812">Transmembrane</keyword>
<gene>
    <name evidence="6" type="ORF">HWN36_04255</name>
</gene>
<dbReference type="PANTHER" id="PTHR33514">
    <property type="entry name" value="PROTEIN ABCI12, CHLOROPLASTIC"/>
    <property type="match status" value="1"/>
</dbReference>
<feature type="transmembrane region" description="Helical" evidence="5">
    <location>
        <begin position="231"/>
        <end position="250"/>
    </location>
</feature>
<evidence type="ECO:0000313" key="6">
    <source>
        <dbReference type="EMBL" id="NVO66534.1"/>
    </source>
</evidence>
<name>A0A7K4HMQ7_9EURY</name>
<comment type="caution">
    <text evidence="6">The sequence shown here is derived from an EMBL/GenBank/DDBJ whole genome shotgun (WGS) entry which is preliminary data.</text>
</comment>
<organism evidence="6 7">
    <name type="scientific">Methanofollis tationis</name>
    <dbReference type="NCBI Taxonomy" id="81417"/>
    <lineage>
        <taxon>Archaea</taxon>
        <taxon>Methanobacteriati</taxon>
        <taxon>Methanobacteriota</taxon>
        <taxon>Stenosarchaea group</taxon>
        <taxon>Methanomicrobia</taxon>
        <taxon>Methanomicrobiales</taxon>
        <taxon>Methanomicrobiaceae</taxon>
        <taxon>Methanofollis</taxon>
    </lineage>
</organism>
<feature type="transmembrane region" description="Helical" evidence="5">
    <location>
        <begin position="66"/>
        <end position="87"/>
    </location>
</feature>
<evidence type="ECO:0000313" key="7">
    <source>
        <dbReference type="Proteomes" id="UP000570823"/>
    </source>
</evidence>
<keyword evidence="4 5" id="KW-0472">Membrane</keyword>
<proteinExistence type="predicted"/>
<dbReference type="OrthoDB" id="31170at2157"/>
<dbReference type="RefSeq" id="WP_176788218.1">
    <property type="nucleotide sequence ID" value="NZ_JABXWR010000001.1"/>
</dbReference>
<sequence>MQEIFQYRNGNSILHRMNPITKIAGVTAVVILAVLSADPAFLAGMTAAILALGIAGGFGRDLLRQVPLLAFLGGFLILITVLTLQIGDVILDGPIVVTAGAVSFGLALALRFCAMIFAFQVLVATTMPTALVGALRTLKFPADYALMALIALRFIPHLQIEGKKIQEAQAARGFSPGGGIGGKVRGLVPVLVPLIANALGKAEVIGLTIDLRGLRTRLSASGTRTFGRPDLLLVAGISGLAMCFCALTLIG</sequence>
<keyword evidence="3 5" id="KW-1133">Transmembrane helix</keyword>
<feature type="transmembrane region" description="Helical" evidence="5">
    <location>
        <begin position="20"/>
        <end position="35"/>
    </location>
</feature>
<dbReference type="Pfam" id="PF02361">
    <property type="entry name" value="CbiQ"/>
    <property type="match status" value="1"/>
</dbReference>
<protein>
    <submittedName>
        <fullName evidence="6">Energy-coupling factor transporter transmembrane protein EcfT</fullName>
    </submittedName>
</protein>
<dbReference type="GO" id="GO:0005886">
    <property type="term" value="C:plasma membrane"/>
    <property type="evidence" value="ECO:0007669"/>
    <property type="project" value="UniProtKB-ARBA"/>
</dbReference>
<dbReference type="InterPro" id="IPR003339">
    <property type="entry name" value="ABC/ECF_trnsptr_transmembrane"/>
</dbReference>
<evidence type="ECO:0000256" key="3">
    <source>
        <dbReference type="ARBA" id="ARBA00022989"/>
    </source>
</evidence>
<dbReference type="PANTHER" id="PTHR33514:SF13">
    <property type="entry name" value="PROTEIN ABCI12, CHLOROPLASTIC"/>
    <property type="match status" value="1"/>
</dbReference>
<keyword evidence="7" id="KW-1185">Reference proteome</keyword>
<evidence type="ECO:0000256" key="5">
    <source>
        <dbReference type="SAM" id="Phobius"/>
    </source>
</evidence>